<organism evidence="4 5">
    <name type="scientific">Cyclostephanos tholiformis</name>
    <dbReference type="NCBI Taxonomy" id="382380"/>
    <lineage>
        <taxon>Eukaryota</taxon>
        <taxon>Sar</taxon>
        <taxon>Stramenopiles</taxon>
        <taxon>Ochrophyta</taxon>
        <taxon>Bacillariophyta</taxon>
        <taxon>Coscinodiscophyceae</taxon>
        <taxon>Thalassiosirophycidae</taxon>
        <taxon>Stephanodiscales</taxon>
        <taxon>Stephanodiscaceae</taxon>
        <taxon>Cyclostephanos</taxon>
    </lineage>
</organism>
<reference evidence="4 5" key="1">
    <citation type="submission" date="2024-10" db="EMBL/GenBank/DDBJ databases">
        <title>Updated reference genomes for cyclostephanoid diatoms.</title>
        <authorList>
            <person name="Roberts W.R."/>
            <person name="Alverson A.J."/>
        </authorList>
    </citation>
    <scope>NUCLEOTIDE SEQUENCE [LARGE SCALE GENOMIC DNA]</scope>
    <source>
        <strain evidence="4 5">AJA228-03</strain>
    </source>
</reference>
<dbReference type="SUPFAM" id="SSF46579">
    <property type="entry name" value="Prefoldin"/>
    <property type="match status" value="1"/>
</dbReference>
<accession>A0ABD3RSG0</accession>
<comment type="caution">
    <text evidence="4">The sequence shown here is derived from an EMBL/GenBank/DDBJ whole genome shotgun (WGS) entry which is preliminary data.</text>
</comment>
<evidence type="ECO:0000313" key="4">
    <source>
        <dbReference type="EMBL" id="KAL3815882.1"/>
    </source>
</evidence>
<evidence type="ECO:0000313" key="5">
    <source>
        <dbReference type="Proteomes" id="UP001530377"/>
    </source>
</evidence>
<dbReference type="AlphaFoldDB" id="A0ABD3RSG0"/>
<proteinExistence type="inferred from homology"/>
<dbReference type="Pfam" id="PF01920">
    <property type="entry name" value="Prefoldin_2"/>
    <property type="match status" value="1"/>
</dbReference>
<dbReference type="Gene3D" id="1.10.287.370">
    <property type="match status" value="1"/>
</dbReference>
<evidence type="ECO:0000256" key="2">
    <source>
        <dbReference type="ARBA" id="ARBA00023186"/>
    </source>
</evidence>
<keyword evidence="2" id="KW-0143">Chaperone</keyword>
<evidence type="ECO:0008006" key="6">
    <source>
        <dbReference type="Google" id="ProtNLM"/>
    </source>
</evidence>
<dbReference type="PANTHER" id="PTHR21431">
    <property type="entry name" value="PREFOLDIN SUBUNIT 6"/>
    <property type="match status" value="1"/>
</dbReference>
<name>A0ABD3RSG0_9STRA</name>
<sequence length="141" mass="15605">MTENLGVQAAAIVDEKIREYRSLQEELNTHRFDLGTLTAQRNENELVKQELDVCGQEASEGSDSVVYKLVGPVLIKNDLDEAKETVDKRLEFISGEIKKMESTIAKKEEQSQQLAMTVQEMQGAMQKAAVEAAKAAAMQSS</sequence>
<evidence type="ECO:0000256" key="1">
    <source>
        <dbReference type="ARBA" id="ARBA00008045"/>
    </source>
</evidence>
<evidence type="ECO:0000256" key="3">
    <source>
        <dbReference type="SAM" id="Coils"/>
    </source>
</evidence>
<protein>
    <recommendedName>
        <fullName evidence="6">Prefoldin subunit 6</fullName>
    </recommendedName>
</protein>
<dbReference type="EMBL" id="JALLPB020000178">
    <property type="protein sequence ID" value="KAL3815882.1"/>
    <property type="molecule type" value="Genomic_DNA"/>
</dbReference>
<dbReference type="PANTHER" id="PTHR21431:SF0">
    <property type="entry name" value="PREFOLDIN SUBUNIT 6"/>
    <property type="match status" value="1"/>
</dbReference>
<keyword evidence="3" id="KW-0175">Coiled coil</keyword>
<gene>
    <name evidence="4" type="ORF">ACHAXA_010272</name>
</gene>
<comment type="similarity">
    <text evidence="1">Belongs to the prefoldin subunit beta family.</text>
</comment>
<dbReference type="Proteomes" id="UP001530377">
    <property type="component" value="Unassembled WGS sequence"/>
</dbReference>
<dbReference type="InterPro" id="IPR002777">
    <property type="entry name" value="PFD_beta-like"/>
</dbReference>
<dbReference type="InterPro" id="IPR009053">
    <property type="entry name" value="Prefoldin"/>
</dbReference>
<dbReference type="CDD" id="cd23161">
    <property type="entry name" value="Prefoldin_6"/>
    <property type="match status" value="1"/>
</dbReference>
<keyword evidence="5" id="KW-1185">Reference proteome</keyword>
<feature type="coiled-coil region" evidence="3">
    <location>
        <begin position="90"/>
        <end position="117"/>
    </location>
</feature>
<dbReference type="FunFam" id="1.10.287.370:FF:000003">
    <property type="entry name" value="Prefoldin subunit 6"/>
    <property type="match status" value="1"/>
</dbReference>